<feature type="compositionally biased region" description="Polar residues" evidence="1">
    <location>
        <begin position="779"/>
        <end position="788"/>
    </location>
</feature>
<feature type="region of interest" description="Disordered" evidence="1">
    <location>
        <begin position="255"/>
        <end position="274"/>
    </location>
</feature>
<feature type="compositionally biased region" description="Basic and acidic residues" evidence="1">
    <location>
        <begin position="311"/>
        <end position="328"/>
    </location>
</feature>
<keyword evidence="3" id="KW-1185">Reference proteome</keyword>
<feature type="compositionally biased region" description="Low complexity" evidence="1">
    <location>
        <begin position="37"/>
        <end position="48"/>
    </location>
</feature>
<evidence type="ECO:0000313" key="3">
    <source>
        <dbReference type="Proteomes" id="UP000092445"/>
    </source>
</evidence>
<evidence type="ECO:0000256" key="1">
    <source>
        <dbReference type="SAM" id="MobiDB-lite"/>
    </source>
</evidence>
<sequence>MDNYIFSIFIFIPNIKGVLSSVNPFAALKNTSNCFNSSSSSSSSSRSSIRNTQAGGIKQKSPAGRSSLRASTKINARQHTNTVNNDVATTTIITTATTTTTTATINLKLKKTIAIVEPSMNPIVQTSNPGSAMNMDKTLTTQTQKILKPILKTKIINVKPVVQDQEDKTTDPTCLLTKPNTALSLPKTANAIDIITPPEEEDRKQSSSPSPCSSPATSASTYIPVYNTKTLSLSKMDTLSGENNDFTSEIVAENVDSPLSPNKPLEAEVEIPSSSDKEIKETFFNETEAINDADATPMLMNLKMFKEQEEERKKLLRDSSNAEDRKISEPANNVQESAEEEEDEDTACEYTDDDLDEALAVEADVEEETTLDSSQIDCDLPDSKECSQIYENDAIISTLEDSINLDESHYLPMTPKRTEFNISSNSKFPLIALSNVTNAEEEEENHYVEMTKLLQDDDSKSNYEIMCISSSQSPTTVSGAKPKQVKIQNEPLYMELPVVKLPSPTPPPKKEELRVIAAAKTSTLKKAKKSSETFKKKSKKSSQERSQSKRKDLPDILKPSQNKLASNSDSSDADDESSKQMDSKKMRSRSRFSLSDTFRPASYYLGASTPLADCAESSDSEIVSPPPIPNSPPPLEELKTEEIFSAENYDTVKRRNSGSTNNKFNLSYDTLTKIHASNSSLNIPKTEATLKSSRLSLPDQFCKIRSSGGQVKATNTHVLKHHERTLSDSNYGFQTDNSSNASSDFDLYNKLKQNSPSYIATPTRYQSNNSLIHKYVASTPGTGNSSETDSVELRQRQGSDTELERQRSRRPLSEESISEIESLSEKFEDVLGAADLDTYLNDLQNSDLYLYQNTKFDKVGNLLNETPCTTKQGSFSLGHLIKPPKIFRTKEDEHFYGNIHFVSSTDSLQKLVTDSKDNRRRELQSQETLLEDPSDILGASSLTPTRYMTPLHSRNSSNISEQSAPYYYSELSRSRELINTPTMTLNNQKDIHAAGSNIAHIHNPIQRATNINVDILTDKEQTIDSKNLYKMKTNVEKLSYSTGKNLKTGEPFQQASSSNQPFHIKQMESAQMKINNYQTKLGQAIPFQQQQQQEQQQQQQHLTVNSNTTSPMQLSQSIALSAAVVTQATDLMVAVDKNTKITNIQKASGDEVALQTNPATENTNRSNQASKLSVLGNPVSGELLWEEDTLWRESLRRVSQRHARSLDDLDRIIVAPPTIVAYEAADAQHLEGRNKSRLSRDVTYVNDNVSQQLRSSFKHRLSEPKTICDVAELPDEHDVYVQLTENPLTSEDVNPAELYEVLREETGSNISSNKSAEIDRETIRQWDSMSSGLMKNYTSISNVETNVLSNSMKTEMEQTGNDSCAANTGGTK</sequence>
<feature type="compositionally biased region" description="Low complexity" evidence="1">
    <location>
        <begin position="206"/>
        <end position="220"/>
    </location>
</feature>
<feature type="compositionally biased region" description="Basic and acidic residues" evidence="1">
    <location>
        <begin position="576"/>
        <end position="585"/>
    </location>
</feature>
<feature type="compositionally biased region" description="Acidic residues" evidence="1">
    <location>
        <begin position="337"/>
        <end position="346"/>
    </location>
</feature>
<name>A0A1B0A7R5_GLOPL</name>
<feature type="region of interest" description="Disordered" evidence="1">
    <location>
        <begin position="35"/>
        <end position="68"/>
    </location>
</feature>
<feature type="region of interest" description="Disordered" evidence="1">
    <location>
        <begin position="522"/>
        <end position="592"/>
    </location>
</feature>
<organism evidence="2 3">
    <name type="scientific">Glossina pallidipes</name>
    <name type="common">Tsetse fly</name>
    <dbReference type="NCBI Taxonomy" id="7398"/>
    <lineage>
        <taxon>Eukaryota</taxon>
        <taxon>Metazoa</taxon>
        <taxon>Ecdysozoa</taxon>
        <taxon>Arthropoda</taxon>
        <taxon>Hexapoda</taxon>
        <taxon>Insecta</taxon>
        <taxon>Pterygota</taxon>
        <taxon>Neoptera</taxon>
        <taxon>Endopterygota</taxon>
        <taxon>Diptera</taxon>
        <taxon>Brachycera</taxon>
        <taxon>Muscomorpha</taxon>
        <taxon>Hippoboscoidea</taxon>
        <taxon>Glossinidae</taxon>
        <taxon>Glossina</taxon>
    </lineage>
</organism>
<dbReference type="Proteomes" id="UP000092445">
    <property type="component" value="Unassembled WGS sequence"/>
</dbReference>
<accession>A0A1B0A7R5</accession>
<dbReference type="STRING" id="7398.A0A1B0A7R5"/>
<feature type="region of interest" description="Disordered" evidence="1">
    <location>
        <begin position="615"/>
        <end position="636"/>
    </location>
</feature>
<feature type="compositionally biased region" description="Basic and acidic residues" evidence="1">
    <location>
        <begin position="791"/>
        <end position="806"/>
    </location>
</feature>
<dbReference type="EnsemblMetazoa" id="GPAI036910-RA">
    <property type="protein sequence ID" value="GPAI036910-PA"/>
    <property type="gene ID" value="GPAI036910"/>
</dbReference>
<reference evidence="3" key="1">
    <citation type="submission" date="2014-03" db="EMBL/GenBank/DDBJ databases">
        <authorList>
            <person name="Aksoy S."/>
            <person name="Warren W."/>
            <person name="Wilson R.K."/>
        </authorList>
    </citation>
    <scope>NUCLEOTIDE SEQUENCE [LARGE SCALE GENOMIC DNA]</scope>
    <source>
        <strain evidence="3">IAEA</strain>
    </source>
</reference>
<feature type="region of interest" description="Disordered" evidence="1">
    <location>
        <begin position="775"/>
        <end position="817"/>
    </location>
</feature>
<dbReference type="VEuPathDB" id="VectorBase:GPAI036910"/>
<feature type="region of interest" description="Disordered" evidence="1">
    <location>
        <begin position="311"/>
        <end position="346"/>
    </location>
</feature>
<evidence type="ECO:0000313" key="2">
    <source>
        <dbReference type="EnsemblMetazoa" id="GPAI036910-PA"/>
    </source>
</evidence>
<feature type="region of interest" description="Disordered" evidence="1">
    <location>
        <begin position="197"/>
        <end position="220"/>
    </location>
</feature>
<proteinExistence type="predicted"/>
<feature type="compositionally biased region" description="Basic and acidic residues" evidence="1">
    <location>
        <begin position="529"/>
        <end position="555"/>
    </location>
</feature>
<feature type="compositionally biased region" description="Pro residues" evidence="1">
    <location>
        <begin position="624"/>
        <end position="635"/>
    </location>
</feature>
<protein>
    <submittedName>
        <fullName evidence="2">Uncharacterized protein</fullName>
    </submittedName>
</protein>
<reference evidence="2" key="2">
    <citation type="submission" date="2020-05" db="UniProtKB">
        <authorList>
            <consortium name="EnsemblMetazoa"/>
        </authorList>
    </citation>
    <scope>IDENTIFICATION</scope>
    <source>
        <strain evidence="2">IAEA</strain>
    </source>
</reference>